<organism evidence="1 2">
    <name type="scientific">Robinsoniella peoriensis</name>
    <dbReference type="NCBI Taxonomy" id="180332"/>
    <lineage>
        <taxon>Bacteria</taxon>
        <taxon>Bacillati</taxon>
        <taxon>Bacillota</taxon>
        <taxon>Clostridia</taxon>
        <taxon>Lachnospirales</taxon>
        <taxon>Lachnospiraceae</taxon>
        <taxon>Robinsoniella</taxon>
    </lineage>
</organism>
<keyword evidence="2" id="KW-1185">Reference proteome</keyword>
<dbReference type="Proteomes" id="UP000306509">
    <property type="component" value="Unassembled WGS sequence"/>
</dbReference>
<dbReference type="PANTHER" id="PTHR37812:SF1">
    <property type="entry name" value="MU-LIKE PROPHAGE FLUMU PROTEIN C"/>
    <property type="match status" value="1"/>
</dbReference>
<evidence type="ECO:0000313" key="2">
    <source>
        <dbReference type="Proteomes" id="UP000306509"/>
    </source>
</evidence>
<comment type="caution">
    <text evidence="1">The sequence shown here is derived from an EMBL/GenBank/DDBJ whole genome shotgun (WGS) entry which is preliminary data.</text>
</comment>
<dbReference type="STRING" id="180332.GCA_000797495_01335"/>
<dbReference type="RefSeq" id="WP_027293052.1">
    <property type="nucleotide sequence ID" value="NZ_CAUSDN010000016.1"/>
</dbReference>
<dbReference type="AlphaFoldDB" id="A0A4U8Q6K7"/>
<dbReference type="SUPFAM" id="SSF46689">
    <property type="entry name" value="Homeodomain-like"/>
    <property type="match status" value="1"/>
</dbReference>
<sequence>MNYENANTILPEHLVEELQKYIQGEYLYIPVKKEQRKQWGERSGYRQEIAQRNLDISKKYAAGLSLWELADEYHLSVYTIRKIIYKK</sequence>
<dbReference type="Gene3D" id="1.10.10.60">
    <property type="entry name" value="Homeodomain-like"/>
    <property type="match status" value="1"/>
</dbReference>
<dbReference type="PANTHER" id="PTHR37812">
    <property type="entry name" value="MU-LIKE PROPHAGE FLUMU PROTEIN C"/>
    <property type="match status" value="1"/>
</dbReference>
<reference evidence="1 2" key="1">
    <citation type="journal article" date="2019" name="Anaerobe">
        <title>Detection of Robinsoniella peoriensis in multiple bone samples of a trauma patient.</title>
        <authorList>
            <person name="Schrottner P."/>
            <person name="Hartwich K."/>
            <person name="Bunk B."/>
            <person name="Schober I."/>
            <person name="Helbig S."/>
            <person name="Rudolph W.W."/>
            <person name="Gunzer F."/>
        </authorList>
    </citation>
    <scope>NUCLEOTIDE SEQUENCE [LARGE SCALE GENOMIC DNA]</scope>
    <source>
        <strain evidence="1 2">DSM 106044</strain>
    </source>
</reference>
<dbReference type="NCBIfam" id="NF040785">
    <property type="entry name" value="CD3324_fam"/>
    <property type="match status" value="1"/>
</dbReference>
<protein>
    <recommendedName>
        <fullName evidence="3">Mor transcription activator family protein</fullName>
    </recommendedName>
</protein>
<dbReference type="InterPro" id="IPR049739">
    <property type="entry name" value="YraL-like"/>
</dbReference>
<gene>
    <name evidence="1" type="ORF">DSM106044_02613</name>
</gene>
<evidence type="ECO:0008006" key="3">
    <source>
        <dbReference type="Google" id="ProtNLM"/>
    </source>
</evidence>
<evidence type="ECO:0000313" key="1">
    <source>
        <dbReference type="EMBL" id="TLD00481.1"/>
    </source>
</evidence>
<accession>A0A4U8Q6K7</accession>
<dbReference type="InterPro" id="IPR052411">
    <property type="entry name" value="c-mor_Regulatory_Protein"/>
</dbReference>
<dbReference type="InterPro" id="IPR009057">
    <property type="entry name" value="Homeodomain-like_sf"/>
</dbReference>
<name>A0A4U8Q6K7_9FIRM</name>
<dbReference type="EMBL" id="QGQD01000054">
    <property type="protein sequence ID" value="TLD00481.1"/>
    <property type="molecule type" value="Genomic_DNA"/>
</dbReference>
<proteinExistence type="predicted"/>